<reference evidence="7" key="3">
    <citation type="journal article" date="2018" name="Algal Res.">
        <title>Characterization of plant carbon substrate utilization by Auxenochlorella protothecoides.</title>
        <authorList>
            <person name="Vogler B.W."/>
            <person name="Starkenburg S.R."/>
            <person name="Sudasinghe N."/>
            <person name="Schambach J.Y."/>
            <person name="Rollin J.A."/>
            <person name="Pattathil S."/>
            <person name="Barry A.N."/>
        </authorList>
    </citation>
    <scope>NUCLEOTIDE SEQUENCE [LARGE SCALE GENOMIC DNA]</scope>
    <source>
        <strain evidence="7">UTEX 25</strain>
    </source>
</reference>
<reference evidence="5" key="4">
    <citation type="submission" date="2018-10" db="EMBL/GenBank/DDBJ databases">
        <authorList>
            <person name="Hovde B."/>
            <person name="Zhang X."/>
        </authorList>
    </citation>
    <scope>NUCLEOTIDE SEQUENCE [LARGE SCALE GENOMIC DNA]</scope>
    <source>
        <strain evidence="5">UTEX 25</strain>
    </source>
</reference>
<name>A0A087SLH4_AUXPR</name>
<reference evidence="5" key="5">
    <citation type="submission" date="2018-11" db="EMBL/GenBank/DDBJ databases">
        <title>Characterization of plant carbon substrate utilization by Auxenochlorella protothecoides.</title>
        <authorList>
            <person name="Vogler B.W."/>
            <person name="Starkenburg S.R."/>
            <person name="Sudasinghe N."/>
            <person name="Schambach J.Y."/>
            <person name="Rollin J.A."/>
            <person name="Pattathil S."/>
            <person name="Barry A.N."/>
        </authorList>
    </citation>
    <scope>NUCLEOTIDE SEQUENCE [LARGE SCALE GENOMIC DNA]</scope>
    <source>
        <strain evidence="5">UTEX 25</strain>
    </source>
</reference>
<keyword evidence="6" id="KW-1185">Reference proteome</keyword>
<dbReference type="GO" id="GO:0003743">
    <property type="term" value="F:translation initiation factor activity"/>
    <property type="evidence" value="ECO:0007669"/>
    <property type="project" value="UniProtKB-KW"/>
</dbReference>
<dbReference type="AlphaFoldDB" id="A0A087SLH4"/>
<dbReference type="GeneID" id="23613556"/>
<dbReference type="EMBL" id="KL662129">
    <property type="protein sequence ID" value="KFM26578.1"/>
    <property type="molecule type" value="Genomic_DNA"/>
</dbReference>
<dbReference type="SMART" id="SM00088">
    <property type="entry name" value="PINT"/>
    <property type="match status" value="1"/>
</dbReference>
<dbReference type="EMBL" id="GDKF01003154">
    <property type="protein sequence ID" value="JAT75468.1"/>
    <property type="molecule type" value="Transcribed_RNA"/>
</dbReference>
<evidence type="ECO:0000259" key="2">
    <source>
        <dbReference type="SMART" id="SM00088"/>
    </source>
</evidence>
<dbReference type="STRING" id="3075.A0A087SLH4"/>
<evidence type="ECO:0000313" key="5">
    <source>
        <dbReference type="EMBL" id="RMZ55964.1"/>
    </source>
</evidence>
<dbReference type="SUPFAM" id="SSF46785">
    <property type="entry name" value="Winged helix' DNA-binding domain"/>
    <property type="match status" value="1"/>
</dbReference>
<keyword evidence="4" id="KW-0396">Initiation factor</keyword>
<dbReference type="EMBL" id="QOKY01000154">
    <property type="protein sequence ID" value="RMZ55964.1"/>
    <property type="molecule type" value="Genomic_DNA"/>
</dbReference>
<reference evidence="4 6" key="1">
    <citation type="journal article" date="2014" name="BMC Genomics">
        <title>Oil accumulation mechanisms of the oleaginous microalga Chlorella protothecoides revealed through its genome, transcriptomes, and proteomes.</title>
        <authorList>
            <person name="Gao C."/>
            <person name="Wang Y."/>
            <person name="Shen Y."/>
            <person name="Yan D."/>
            <person name="He X."/>
            <person name="Dai J."/>
            <person name="Wu Q."/>
        </authorList>
    </citation>
    <scope>NUCLEOTIDE SEQUENCE [LARGE SCALE GENOMIC DNA]</scope>
    <source>
        <strain evidence="4 6">0710</strain>
    </source>
</reference>
<gene>
    <name evidence="5" type="ORF">APUTEX25_004388</name>
    <name evidence="4" type="ORF">F751_2165</name>
    <name evidence="3" type="ORF">g.12350</name>
</gene>
<comment type="similarity">
    <text evidence="1">Belongs to the CSN7/EIF3M family. CSN7 subfamily.</text>
</comment>
<feature type="domain" description="PCI" evidence="2">
    <location>
        <begin position="302"/>
        <end position="391"/>
    </location>
</feature>
<organism evidence="4 6">
    <name type="scientific">Auxenochlorella protothecoides</name>
    <name type="common">Green microalga</name>
    <name type="synonym">Chlorella protothecoides</name>
    <dbReference type="NCBI Taxonomy" id="3075"/>
    <lineage>
        <taxon>Eukaryota</taxon>
        <taxon>Viridiplantae</taxon>
        <taxon>Chlorophyta</taxon>
        <taxon>core chlorophytes</taxon>
        <taxon>Trebouxiophyceae</taxon>
        <taxon>Chlorellales</taxon>
        <taxon>Chlorellaceae</taxon>
        <taxon>Auxenochlorella</taxon>
    </lineage>
</organism>
<dbReference type="Proteomes" id="UP000028924">
    <property type="component" value="Unassembled WGS sequence"/>
</dbReference>
<dbReference type="Proteomes" id="UP000279271">
    <property type="component" value="Unassembled WGS sequence"/>
</dbReference>
<dbReference type="InterPro" id="IPR045237">
    <property type="entry name" value="COPS7/eIF3m"/>
</dbReference>
<evidence type="ECO:0000256" key="1">
    <source>
        <dbReference type="ARBA" id="ARBA00008482"/>
    </source>
</evidence>
<dbReference type="PANTHER" id="PTHR15350:SF2">
    <property type="entry name" value="EUKARYOTIC TRANSLATION INITIATION FACTOR 3 SUBUNIT M"/>
    <property type="match status" value="1"/>
</dbReference>
<dbReference type="KEGG" id="apro:F751_2165"/>
<dbReference type="InterPro" id="IPR036390">
    <property type="entry name" value="WH_DNA-bd_sf"/>
</dbReference>
<proteinExistence type="inferred from homology"/>
<dbReference type="GO" id="GO:0005852">
    <property type="term" value="C:eukaryotic translation initiation factor 3 complex"/>
    <property type="evidence" value="ECO:0007669"/>
    <property type="project" value="TreeGrafter"/>
</dbReference>
<dbReference type="InterPro" id="IPR000717">
    <property type="entry name" value="PCI_dom"/>
</dbReference>
<keyword evidence="4" id="KW-0648">Protein biosynthesis</keyword>
<evidence type="ECO:0000313" key="7">
    <source>
        <dbReference type="Proteomes" id="UP000279271"/>
    </source>
</evidence>
<dbReference type="Pfam" id="PF01399">
    <property type="entry name" value="PCI"/>
    <property type="match status" value="1"/>
</dbReference>
<dbReference type="eggNOG" id="KOG2753">
    <property type="taxonomic scope" value="Eukaryota"/>
</dbReference>
<reference evidence="3" key="2">
    <citation type="submission" date="2015-08" db="EMBL/GenBank/DDBJ databases">
        <authorList>
            <person name="Babu N.S."/>
            <person name="Beckwith C.J."/>
            <person name="Beseler K.G."/>
            <person name="Brison A."/>
            <person name="Carone J.V."/>
            <person name="Caskin T.P."/>
            <person name="Diamond M."/>
            <person name="Durham M.E."/>
            <person name="Foxe J.M."/>
            <person name="Go M."/>
            <person name="Henderson B.A."/>
            <person name="Jones I.B."/>
            <person name="McGettigan J.A."/>
            <person name="Micheletti S.J."/>
            <person name="Nasrallah M.E."/>
            <person name="Ortiz D."/>
            <person name="Piller C.R."/>
            <person name="Privatt S.R."/>
            <person name="Schneider S.L."/>
            <person name="Sharp S."/>
            <person name="Smith T.C."/>
            <person name="Stanton J.D."/>
            <person name="Ullery H.E."/>
            <person name="Wilson R.J."/>
            <person name="Serrano M.G."/>
            <person name="Buck G."/>
            <person name="Lee V."/>
            <person name="Wang Y."/>
            <person name="Carvalho R."/>
            <person name="Voegtly L."/>
            <person name="Shi R."/>
            <person name="Duckworth R."/>
            <person name="Johnson A."/>
            <person name="Loviza R."/>
            <person name="Walstead R."/>
            <person name="Shah Z."/>
            <person name="Kiflezghi M."/>
            <person name="Wade K."/>
            <person name="Ball S.L."/>
            <person name="Bradley K.W."/>
            <person name="Asai D.J."/>
            <person name="Bowman C.A."/>
            <person name="Russell D.A."/>
            <person name="Pope W.H."/>
            <person name="Jacobs-Sera D."/>
            <person name="Hendrix R.W."/>
            <person name="Hatfull G.F."/>
        </authorList>
    </citation>
    <scope>NUCLEOTIDE SEQUENCE</scope>
</reference>
<dbReference type="GO" id="GO:0002183">
    <property type="term" value="P:cytoplasmic translational initiation"/>
    <property type="evidence" value="ECO:0007669"/>
    <property type="project" value="TreeGrafter"/>
</dbReference>
<evidence type="ECO:0000313" key="6">
    <source>
        <dbReference type="Proteomes" id="UP000028924"/>
    </source>
</evidence>
<accession>A0A087SLH4</accession>
<dbReference type="RefSeq" id="XP_011399516.1">
    <property type="nucleotide sequence ID" value="XM_011401214.1"/>
</dbReference>
<evidence type="ECO:0000313" key="3">
    <source>
        <dbReference type="EMBL" id="JAT75468.1"/>
    </source>
</evidence>
<protein>
    <submittedName>
        <fullName evidence="4">Eukaryotic translation initiation factor 3 subunit M</fullName>
    </submittedName>
</protein>
<sequence length="418" mass="44372">MAARLFEITEEDSFLVVATYLGELLDGGEAPAGEQAETPGSRFATESRELYTSDRTAELLDKYVSQLDTVFASAGEDTGNLESVLDILCHLVPRTALSSPQQVLPAATKLAAALAADGGSHVQVRLQALTTLYNVLESGEARHAVLLRTLGFARATGSADVLLPVIRASAATWARDLGLDRVRERELLSAAADALEGPSSTPRESAAEVQRLLARILASYEGVAGKELAGGRPVAARVVADFLRSGEAFTFDLLGNPAVASLAAASDTAPLHFLLKTMLVGGVRDFRATLAEYPDLLPSLGIAPEAALAKMQVMALAGLAHVNPVLTFEQIQDALEIRAEEVEPLLVRAIGKKLLEARIDQLAHTVSVSKSAPRAFGDGDWKALQATLRVWQGALERAEQIAEDRKGLLQQGLTAIKA</sequence>
<dbReference type="OrthoDB" id="10267031at2759"/>
<dbReference type="PANTHER" id="PTHR15350">
    <property type="entry name" value="COP9 SIGNALOSOME COMPLEX SUBUNIT 7/DENDRITIC CELL PROTEIN GA17"/>
    <property type="match status" value="1"/>
</dbReference>
<evidence type="ECO:0000313" key="4">
    <source>
        <dbReference type="EMBL" id="KFM26578.1"/>
    </source>
</evidence>